<dbReference type="RefSeq" id="WP_274351344.1">
    <property type="nucleotide sequence ID" value="NZ_JAQZSM010000004.1"/>
</dbReference>
<evidence type="ECO:0000313" key="6">
    <source>
        <dbReference type="Proteomes" id="UP001431784"/>
    </source>
</evidence>
<proteinExistence type="predicted"/>
<accession>A0ABT5T6R0</accession>
<dbReference type="Proteomes" id="UP001431784">
    <property type="component" value="Unassembled WGS sequence"/>
</dbReference>
<evidence type="ECO:0000313" key="5">
    <source>
        <dbReference type="EMBL" id="MDD7970656.1"/>
    </source>
</evidence>
<dbReference type="Gene3D" id="1.10.10.10">
    <property type="entry name" value="Winged helix-like DNA-binding domain superfamily/Winged helix DNA-binding domain"/>
    <property type="match status" value="1"/>
</dbReference>
<reference evidence="5" key="1">
    <citation type="submission" date="2023-02" db="EMBL/GenBank/DDBJ databases">
        <title>Description of Roseinatronobacter alkalisoli sp. nov., an alkaliphilic bacerium isolated from soda soil.</title>
        <authorList>
            <person name="Wei W."/>
        </authorList>
    </citation>
    <scope>NUCLEOTIDE SEQUENCE</scope>
    <source>
        <strain evidence="5">HJB301</strain>
    </source>
</reference>
<dbReference type="SUPFAM" id="SSF46785">
    <property type="entry name" value="Winged helix' DNA-binding domain"/>
    <property type="match status" value="1"/>
</dbReference>
<name>A0ABT5T6R0_9RHOB</name>
<organism evidence="5 6">
    <name type="scientific">Roseinatronobacter alkalisoli</name>
    <dbReference type="NCBI Taxonomy" id="3028235"/>
    <lineage>
        <taxon>Bacteria</taxon>
        <taxon>Pseudomonadati</taxon>
        <taxon>Pseudomonadota</taxon>
        <taxon>Alphaproteobacteria</taxon>
        <taxon>Rhodobacterales</taxon>
        <taxon>Paracoccaceae</taxon>
        <taxon>Roseinatronobacter</taxon>
    </lineage>
</organism>
<dbReference type="PRINTS" id="PR00035">
    <property type="entry name" value="HTHGNTR"/>
</dbReference>
<dbReference type="PROSITE" id="PS50949">
    <property type="entry name" value="HTH_GNTR"/>
    <property type="match status" value="1"/>
</dbReference>
<keyword evidence="1" id="KW-0805">Transcription regulation</keyword>
<dbReference type="InterPro" id="IPR050679">
    <property type="entry name" value="Bact_HTH_transcr_reg"/>
</dbReference>
<protein>
    <submittedName>
        <fullName evidence="5">Phosphonate metabolism transcriptional regulator PhnF</fullName>
    </submittedName>
</protein>
<dbReference type="InterPro" id="IPR011663">
    <property type="entry name" value="UTRA"/>
</dbReference>
<dbReference type="PANTHER" id="PTHR44846:SF1">
    <property type="entry name" value="MANNOSYL-D-GLYCERATE TRANSPORT_METABOLISM SYSTEM REPRESSOR MNGR-RELATED"/>
    <property type="match status" value="1"/>
</dbReference>
<dbReference type="SMART" id="SM00866">
    <property type="entry name" value="UTRA"/>
    <property type="match status" value="1"/>
</dbReference>
<feature type="domain" description="HTH gntR-type" evidence="4">
    <location>
        <begin position="5"/>
        <end position="73"/>
    </location>
</feature>
<dbReference type="SMART" id="SM00345">
    <property type="entry name" value="HTH_GNTR"/>
    <property type="match status" value="1"/>
</dbReference>
<gene>
    <name evidence="5" type="primary">phnF</name>
    <name evidence="5" type="ORF">PUT78_06060</name>
</gene>
<dbReference type="Gene3D" id="3.40.1410.10">
    <property type="entry name" value="Chorismate lyase-like"/>
    <property type="match status" value="1"/>
</dbReference>
<dbReference type="InterPro" id="IPR028978">
    <property type="entry name" value="Chorismate_lyase_/UTRA_dom_sf"/>
</dbReference>
<sequence length="244" mass="26350">MTKPAALWQNIYEILRAEIAQGAWRAGARLPTEAGLAQRFDVNRHTVRRALQALADDGLVQARRGAGVFVRPGPVPYRIGTRTRFRQNLLSAGRTPSRKVLHLGRQAASVPEAQALGVSPGAPLHVLESISFADELPISLARSCFCATRFPEMGAALRDQGSVTAALAHVGVGDYTRRSTRLTGHNADPVQARHLQIKTGDALILSESINIDPMGQPVEFGRSYFVGARVELVLDGSETAPFVI</sequence>
<evidence type="ECO:0000256" key="2">
    <source>
        <dbReference type="ARBA" id="ARBA00023125"/>
    </source>
</evidence>
<evidence type="ECO:0000256" key="3">
    <source>
        <dbReference type="ARBA" id="ARBA00023163"/>
    </source>
</evidence>
<dbReference type="InterPro" id="IPR036390">
    <property type="entry name" value="WH_DNA-bd_sf"/>
</dbReference>
<dbReference type="Pfam" id="PF00392">
    <property type="entry name" value="GntR"/>
    <property type="match status" value="1"/>
</dbReference>
<dbReference type="Pfam" id="PF07702">
    <property type="entry name" value="UTRA"/>
    <property type="match status" value="1"/>
</dbReference>
<evidence type="ECO:0000256" key="1">
    <source>
        <dbReference type="ARBA" id="ARBA00023015"/>
    </source>
</evidence>
<dbReference type="NCBIfam" id="TIGR02325">
    <property type="entry name" value="C_P_lyase_phnF"/>
    <property type="match status" value="1"/>
</dbReference>
<keyword evidence="3" id="KW-0804">Transcription</keyword>
<dbReference type="InterPro" id="IPR000524">
    <property type="entry name" value="Tscrpt_reg_HTH_GntR"/>
</dbReference>
<dbReference type="InterPro" id="IPR012702">
    <property type="entry name" value="CP_lyase_PhnF"/>
</dbReference>
<dbReference type="PANTHER" id="PTHR44846">
    <property type="entry name" value="MANNOSYL-D-GLYCERATE TRANSPORT/METABOLISM SYSTEM REPRESSOR MNGR-RELATED"/>
    <property type="match status" value="1"/>
</dbReference>
<evidence type="ECO:0000259" key="4">
    <source>
        <dbReference type="PROSITE" id="PS50949"/>
    </source>
</evidence>
<dbReference type="SUPFAM" id="SSF64288">
    <property type="entry name" value="Chorismate lyase-like"/>
    <property type="match status" value="1"/>
</dbReference>
<dbReference type="EMBL" id="JAQZSM010000004">
    <property type="protein sequence ID" value="MDD7970656.1"/>
    <property type="molecule type" value="Genomic_DNA"/>
</dbReference>
<keyword evidence="6" id="KW-1185">Reference proteome</keyword>
<dbReference type="InterPro" id="IPR036388">
    <property type="entry name" value="WH-like_DNA-bd_sf"/>
</dbReference>
<comment type="caution">
    <text evidence="5">The sequence shown here is derived from an EMBL/GenBank/DDBJ whole genome shotgun (WGS) entry which is preliminary data.</text>
</comment>
<dbReference type="CDD" id="cd07377">
    <property type="entry name" value="WHTH_GntR"/>
    <property type="match status" value="1"/>
</dbReference>
<keyword evidence="2" id="KW-0238">DNA-binding</keyword>